<evidence type="ECO:0000256" key="1">
    <source>
        <dbReference type="ARBA" id="ARBA00038012"/>
    </source>
</evidence>
<dbReference type="GO" id="GO:0005739">
    <property type="term" value="C:mitochondrion"/>
    <property type="evidence" value="ECO:0007669"/>
    <property type="project" value="TreeGrafter"/>
</dbReference>
<dbReference type="GO" id="GO:0034587">
    <property type="term" value="P:piRNA processing"/>
    <property type="evidence" value="ECO:0007669"/>
    <property type="project" value="TreeGrafter"/>
</dbReference>
<evidence type="ECO:0000313" key="5">
    <source>
        <dbReference type="EMBL" id="CAH0727366.1"/>
    </source>
</evidence>
<sequence>MNKINWKSFVFGGASILGGISEKITKFTNIVGISKQNDAINDVLFYGAEGDKEKKELGLNNLFSIYYLIVHASRTIDMCVPTLDSETISKCLINTHQKNHVRVRIIVHSKATLKSLQSFIESGIEVKVISPKIKLEHEFLLIDVNYQDTIAIVGSLDYEVNRVNHNRDSTLLTSEATLIKALKREFDRIWNIQSDQVDQTSSQKTHEIEEKANDLLKIE</sequence>
<evidence type="ECO:0000256" key="2">
    <source>
        <dbReference type="ARBA" id="ARBA00040549"/>
    </source>
</evidence>
<proteinExistence type="inferred from homology"/>
<dbReference type="InterPro" id="IPR025202">
    <property type="entry name" value="PLD-like_dom"/>
</dbReference>
<protein>
    <recommendedName>
        <fullName evidence="2">Mitochondrial cardiolipin hydrolase</fullName>
    </recommendedName>
    <alternativeName>
        <fullName evidence="3">Mitochondrial phospholipase</fullName>
    </alternativeName>
</protein>
<dbReference type="SUPFAM" id="SSF56024">
    <property type="entry name" value="Phospholipase D/nuclease"/>
    <property type="match status" value="1"/>
</dbReference>
<dbReference type="GO" id="GO:0016891">
    <property type="term" value="F:RNA endonuclease activity producing 5'-phosphomonoesters, hydrolytic mechanism"/>
    <property type="evidence" value="ECO:0007669"/>
    <property type="project" value="TreeGrafter"/>
</dbReference>
<evidence type="ECO:0000256" key="3">
    <source>
        <dbReference type="ARBA" id="ARBA00043167"/>
    </source>
</evidence>
<reference evidence="5" key="1">
    <citation type="submission" date="2021-12" db="EMBL/GenBank/DDBJ databases">
        <authorList>
            <person name="Martin H S."/>
        </authorList>
    </citation>
    <scope>NUCLEOTIDE SEQUENCE</scope>
</reference>
<evidence type="ECO:0000259" key="4">
    <source>
        <dbReference type="Pfam" id="PF13091"/>
    </source>
</evidence>
<dbReference type="PANTHER" id="PTHR43856:SF2">
    <property type="entry name" value="PHOSPHOLIPASE D"/>
    <property type="match status" value="1"/>
</dbReference>
<dbReference type="InterPro" id="IPR051406">
    <property type="entry name" value="PLD_domain"/>
</dbReference>
<comment type="similarity">
    <text evidence="1">Belongs to the phospholipase D family. MitoPLD/Zucchini subfamily.</text>
</comment>
<name>A0A8J9YIP0_9NEOP</name>
<accession>A0A8J9YIP0</accession>
<feature type="non-terminal residue" evidence="5">
    <location>
        <position position="219"/>
    </location>
</feature>
<organism evidence="5 6">
    <name type="scientific">Brenthis ino</name>
    <name type="common">lesser marbled fritillary</name>
    <dbReference type="NCBI Taxonomy" id="405034"/>
    <lineage>
        <taxon>Eukaryota</taxon>
        <taxon>Metazoa</taxon>
        <taxon>Ecdysozoa</taxon>
        <taxon>Arthropoda</taxon>
        <taxon>Hexapoda</taxon>
        <taxon>Insecta</taxon>
        <taxon>Pterygota</taxon>
        <taxon>Neoptera</taxon>
        <taxon>Endopterygota</taxon>
        <taxon>Lepidoptera</taxon>
        <taxon>Glossata</taxon>
        <taxon>Ditrysia</taxon>
        <taxon>Papilionoidea</taxon>
        <taxon>Nymphalidae</taxon>
        <taxon>Heliconiinae</taxon>
        <taxon>Argynnini</taxon>
        <taxon>Brenthis</taxon>
    </lineage>
</organism>
<keyword evidence="6" id="KW-1185">Reference proteome</keyword>
<evidence type="ECO:0000313" key="6">
    <source>
        <dbReference type="Proteomes" id="UP000838878"/>
    </source>
</evidence>
<dbReference type="Proteomes" id="UP000838878">
    <property type="component" value="Chromosome 6"/>
</dbReference>
<dbReference type="Pfam" id="PF13091">
    <property type="entry name" value="PLDc_2"/>
    <property type="match status" value="1"/>
</dbReference>
<dbReference type="Gene3D" id="3.30.870.10">
    <property type="entry name" value="Endonuclease Chain A"/>
    <property type="match status" value="1"/>
</dbReference>
<dbReference type="PANTHER" id="PTHR43856">
    <property type="entry name" value="CARDIOLIPIN HYDROLASE"/>
    <property type="match status" value="1"/>
</dbReference>
<feature type="domain" description="Phospholipase D-like" evidence="4">
    <location>
        <begin position="68"/>
        <end position="190"/>
    </location>
</feature>
<dbReference type="OrthoDB" id="5205528at2759"/>
<dbReference type="AlphaFoldDB" id="A0A8J9YIP0"/>
<gene>
    <name evidence="5" type="ORF">BINO364_LOCUS12720</name>
</gene>
<dbReference type="EMBL" id="OV170226">
    <property type="protein sequence ID" value="CAH0727366.1"/>
    <property type="molecule type" value="Genomic_DNA"/>
</dbReference>